<protein>
    <submittedName>
        <fullName evidence="5">Trypsin-like peptidase domain-containing protein</fullName>
    </submittedName>
</protein>
<evidence type="ECO:0000313" key="6">
    <source>
        <dbReference type="Proteomes" id="UP000198504"/>
    </source>
</evidence>
<dbReference type="AlphaFoldDB" id="A0A1H9GBI3"/>
<name>A0A1H9GBI3_9ACTN</name>
<evidence type="ECO:0000313" key="5">
    <source>
        <dbReference type="EMBL" id="SEQ47452.1"/>
    </source>
</evidence>
<dbReference type="RefSeq" id="WP_170854075.1">
    <property type="nucleotide sequence ID" value="NZ_FOFA01000003.1"/>
</dbReference>
<evidence type="ECO:0000256" key="3">
    <source>
        <dbReference type="ARBA" id="ARBA00022801"/>
    </source>
</evidence>
<dbReference type="InterPro" id="IPR043504">
    <property type="entry name" value="Peptidase_S1_PA_chymotrypsin"/>
</dbReference>
<dbReference type="Proteomes" id="UP000198504">
    <property type="component" value="Unassembled WGS sequence"/>
</dbReference>
<dbReference type="Pfam" id="PF13365">
    <property type="entry name" value="Trypsin_2"/>
    <property type="match status" value="1"/>
</dbReference>
<accession>A0A1H9GBI3</accession>
<dbReference type="InterPro" id="IPR051201">
    <property type="entry name" value="Chloro_Bact_Ser_Proteases"/>
</dbReference>
<keyword evidence="2" id="KW-0645">Protease</keyword>
<comment type="similarity">
    <text evidence="1">Belongs to the peptidase S1C family.</text>
</comment>
<dbReference type="EMBL" id="FOFA01000003">
    <property type="protein sequence ID" value="SEQ47452.1"/>
    <property type="molecule type" value="Genomic_DNA"/>
</dbReference>
<dbReference type="PRINTS" id="PR00834">
    <property type="entry name" value="PROTEASES2C"/>
</dbReference>
<keyword evidence="3" id="KW-0378">Hydrolase</keyword>
<dbReference type="PANTHER" id="PTHR43343:SF3">
    <property type="entry name" value="PROTEASE DO-LIKE 8, CHLOROPLASTIC"/>
    <property type="match status" value="1"/>
</dbReference>
<dbReference type="InterPro" id="IPR001940">
    <property type="entry name" value="Peptidase_S1C"/>
</dbReference>
<feature type="region of interest" description="Disordered" evidence="4">
    <location>
        <begin position="14"/>
        <end position="34"/>
    </location>
</feature>
<dbReference type="GO" id="GO:0006508">
    <property type="term" value="P:proteolysis"/>
    <property type="evidence" value="ECO:0007669"/>
    <property type="project" value="UniProtKB-KW"/>
</dbReference>
<dbReference type="Gene3D" id="2.40.10.10">
    <property type="entry name" value="Trypsin-like serine proteases"/>
    <property type="match status" value="2"/>
</dbReference>
<sequence length="376" mass="40013">MVVPLLLLTGCSPAQVEEPAPPAPAGGSTAAPGLTRQQTIALGRDRTFRVEATTCTGDETGSGFVVGRRLVVTAANVVAGAQTVSVRGMRSGSLGTVIGIDHERDVALIRTKRDVGTGDPLTFAEHEPQPGDDIVAVGYPGGRPQTPTSGTVSRLHQSVDVEGRRLLDLVQFDADASPGTSGGPLLDLHGAVVGLTEGQDDSGADLSFAVSSRTARPLVAAWAASPSEVDPTRCRQKASTVDDRSGSADGPGIAYAIGQYYDNTNAAVKARDADPDESLSHYYAGYDMLSGRLRKHLGSFDDFRDDRLDVHYSRIRVLKVSQVDEVTDTAEVTFRRLQPAKGGDCTAFHYRVQMRVASGRWTLDDRTTFKDNGRDC</sequence>
<dbReference type="STRING" id="1036181.SAMN05421756_103570"/>
<dbReference type="SUPFAM" id="SSF50494">
    <property type="entry name" value="Trypsin-like serine proteases"/>
    <property type="match status" value="1"/>
</dbReference>
<evidence type="ECO:0000256" key="1">
    <source>
        <dbReference type="ARBA" id="ARBA00010541"/>
    </source>
</evidence>
<organism evidence="5 6">
    <name type="scientific">Microlunatus flavus</name>
    <dbReference type="NCBI Taxonomy" id="1036181"/>
    <lineage>
        <taxon>Bacteria</taxon>
        <taxon>Bacillati</taxon>
        <taxon>Actinomycetota</taxon>
        <taxon>Actinomycetes</taxon>
        <taxon>Propionibacteriales</taxon>
        <taxon>Propionibacteriaceae</taxon>
        <taxon>Microlunatus</taxon>
    </lineage>
</organism>
<dbReference type="PANTHER" id="PTHR43343">
    <property type="entry name" value="PEPTIDASE S12"/>
    <property type="match status" value="1"/>
</dbReference>
<dbReference type="InterPro" id="IPR009003">
    <property type="entry name" value="Peptidase_S1_PA"/>
</dbReference>
<keyword evidence="6" id="KW-1185">Reference proteome</keyword>
<proteinExistence type="inferred from homology"/>
<evidence type="ECO:0000256" key="4">
    <source>
        <dbReference type="SAM" id="MobiDB-lite"/>
    </source>
</evidence>
<gene>
    <name evidence="5" type="ORF">SAMN05421756_103570</name>
</gene>
<dbReference type="GO" id="GO:0004252">
    <property type="term" value="F:serine-type endopeptidase activity"/>
    <property type="evidence" value="ECO:0007669"/>
    <property type="project" value="InterPro"/>
</dbReference>
<reference evidence="6" key="1">
    <citation type="submission" date="2016-10" db="EMBL/GenBank/DDBJ databases">
        <authorList>
            <person name="Varghese N."/>
            <person name="Submissions S."/>
        </authorList>
    </citation>
    <scope>NUCLEOTIDE SEQUENCE [LARGE SCALE GENOMIC DNA]</scope>
    <source>
        <strain evidence="6">CGMCC 4.6856</strain>
    </source>
</reference>
<evidence type="ECO:0000256" key="2">
    <source>
        <dbReference type="ARBA" id="ARBA00022670"/>
    </source>
</evidence>